<evidence type="ECO:0000256" key="1">
    <source>
        <dbReference type="SAM" id="MobiDB-lite"/>
    </source>
</evidence>
<keyword evidence="3" id="KW-1185">Reference proteome</keyword>
<evidence type="ECO:0000313" key="2">
    <source>
        <dbReference type="EMBL" id="RMB62363.1"/>
    </source>
</evidence>
<dbReference type="InterPro" id="IPR050625">
    <property type="entry name" value="ParA/MinD_ATPase"/>
</dbReference>
<dbReference type="GO" id="GO:0009898">
    <property type="term" value="C:cytoplasmic side of plasma membrane"/>
    <property type="evidence" value="ECO:0007669"/>
    <property type="project" value="TreeGrafter"/>
</dbReference>
<feature type="region of interest" description="Disordered" evidence="1">
    <location>
        <begin position="1"/>
        <end position="22"/>
    </location>
</feature>
<dbReference type="GO" id="GO:0051782">
    <property type="term" value="P:negative regulation of cell division"/>
    <property type="evidence" value="ECO:0007669"/>
    <property type="project" value="TreeGrafter"/>
</dbReference>
<dbReference type="Proteomes" id="UP000275256">
    <property type="component" value="Unassembled WGS sequence"/>
</dbReference>
<dbReference type="Gene3D" id="3.40.50.300">
    <property type="entry name" value="P-loop containing nucleotide triphosphate hydrolases"/>
    <property type="match status" value="1"/>
</dbReference>
<dbReference type="AlphaFoldDB" id="A0A3M0GL70"/>
<gene>
    <name evidence="2" type="ORF">EAX62_00575</name>
</gene>
<dbReference type="InterPro" id="IPR027417">
    <property type="entry name" value="P-loop_NTPase"/>
</dbReference>
<dbReference type="PANTHER" id="PTHR43384:SF11">
    <property type="entry name" value="SEPTUM SITE DETERMINING PROTEIN"/>
    <property type="match status" value="1"/>
</dbReference>
<name>A0A3M0GL70_9ACTN</name>
<comment type="caution">
    <text evidence="2">The sequence shown here is derived from an EMBL/GenBank/DDBJ whole genome shotgun (WGS) entry which is preliminary data.</text>
</comment>
<dbReference type="GO" id="GO:0005524">
    <property type="term" value="F:ATP binding"/>
    <property type="evidence" value="ECO:0007669"/>
    <property type="project" value="TreeGrafter"/>
</dbReference>
<protein>
    <recommendedName>
        <fullName evidence="4">Septum site determining protein</fullName>
    </recommendedName>
</protein>
<feature type="compositionally biased region" description="Polar residues" evidence="1">
    <location>
        <begin position="12"/>
        <end position="22"/>
    </location>
</feature>
<evidence type="ECO:0008006" key="4">
    <source>
        <dbReference type="Google" id="ProtNLM"/>
    </source>
</evidence>
<dbReference type="EMBL" id="REFW01000001">
    <property type="protein sequence ID" value="RMB62363.1"/>
    <property type="molecule type" value="Genomic_DNA"/>
</dbReference>
<proteinExistence type="predicted"/>
<dbReference type="SUPFAM" id="SSF52540">
    <property type="entry name" value="P-loop containing nucleoside triphosphate hydrolases"/>
    <property type="match status" value="1"/>
</dbReference>
<dbReference type="InterPro" id="IPR022521">
    <property type="entry name" value="Rv3660c"/>
</dbReference>
<sequence>MASGRAQIGSAPETSRSLSTSASVAAMANTVWPSSSRRRANVGPPWIVRARTPGQAASQVSASGGIALCFGMTLSLGGTSCVLRLSTTGRESDDSPVGQPTMSLVRTASEDLECLLVTRDASLVDAVSATALALGVTVEVAGDMEELRGLWSTAGLRLVGPDMAARAAALPRSHGDTWVVGQADSALLAASAELRVPALALPQSSAQLAEVMSRRTDRPDPGARLLALVGGSGGVGTSSLVVGLSLLAARGGQRVAVVELAEFGGGLDLLLGLEAASGVRWKDLAGATGELGSLGEQLVTGDGVSVLPLGRERQPPPTRAAVDAVLRSLGRSHDVVVVDTGDGRHLNWLVDAQVAVVVAAHVRGVAAARMVMEQHEPVGAQLLVRTGPGATLPAEAVSHALGLPLLGVVRHDSAVPRLSGMGVGITSGPARRFRRDVARVVRGWT</sequence>
<reference evidence="2 3" key="1">
    <citation type="submission" date="2018-10" db="EMBL/GenBank/DDBJ databases">
        <title>Tessaracoccus antarcticuss sp. nov., isolated from sediment.</title>
        <authorList>
            <person name="Zhou L.Y."/>
            <person name="Du Z.J."/>
        </authorList>
    </citation>
    <scope>NUCLEOTIDE SEQUENCE [LARGE SCALE GENOMIC DNA]</scope>
    <source>
        <strain evidence="2 3">JDX10</strain>
    </source>
</reference>
<dbReference type="NCBIfam" id="TIGR03815">
    <property type="entry name" value="CpaE_hom_Actino"/>
    <property type="match status" value="1"/>
</dbReference>
<accession>A0A3M0GL70</accession>
<dbReference type="PANTHER" id="PTHR43384">
    <property type="entry name" value="SEPTUM SITE-DETERMINING PROTEIN MIND HOMOLOG, CHLOROPLASTIC-RELATED"/>
    <property type="match status" value="1"/>
</dbReference>
<dbReference type="GO" id="GO:0016887">
    <property type="term" value="F:ATP hydrolysis activity"/>
    <property type="evidence" value="ECO:0007669"/>
    <property type="project" value="TreeGrafter"/>
</dbReference>
<organism evidence="2 3">
    <name type="scientific">Tessaracoccus antarcticus</name>
    <dbReference type="NCBI Taxonomy" id="2479848"/>
    <lineage>
        <taxon>Bacteria</taxon>
        <taxon>Bacillati</taxon>
        <taxon>Actinomycetota</taxon>
        <taxon>Actinomycetes</taxon>
        <taxon>Propionibacteriales</taxon>
        <taxon>Propionibacteriaceae</taxon>
        <taxon>Tessaracoccus</taxon>
    </lineage>
</organism>
<dbReference type="GO" id="GO:0005829">
    <property type="term" value="C:cytosol"/>
    <property type="evidence" value="ECO:0007669"/>
    <property type="project" value="TreeGrafter"/>
</dbReference>
<evidence type="ECO:0000313" key="3">
    <source>
        <dbReference type="Proteomes" id="UP000275256"/>
    </source>
</evidence>